<reference evidence="5 6" key="1">
    <citation type="submission" date="2019-12" db="EMBL/GenBank/DDBJ databases">
        <authorList>
            <person name="Reyes-Prieto M."/>
        </authorList>
    </citation>
    <scope>NUCLEOTIDE SEQUENCE [LARGE SCALE GENOMIC DNA]</scope>
    <source>
        <strain evidence="5">HF14-78462</strain>
    </source>
</reference>
<dbReference type="InterPro" id="IPR019546">
    <property type="entry name" value="TAT_signal_bac_arc"/>
</dbReference>
<dbReference type="SUPFAM" id="SSF53850">
    <property type="entry name" value="Periplasmic binding protein-like II"/>
    <property type="match status" value="1"/>
</dbReference>
<accession>A0A5S9PXG0</accession>
<protein>
    <submittedName>
        <fullName evidence="5">Putrescine-binding periplasmic protein</fullName>
    </submittedName>
</protein>
<dbReference type="PANTHER" id="PTHR30222:SF17">
    <property type="entry name" value="SPERMIDINE_PUTRESCINE-BINDING PERIPLASMIC PROTEIN"/>
    <property type="match status" value="1"/>
</dbReference>
<dbReference type="NCBIfam" id="TIGR01409">
    <property type="entry name" value="TAT_signal_seq"/>
    <property type="match status" value="1"/>
</dbReference>
<dbReference type="RefSeq" id="WP_159600697.1">
    <property type="nucleotide sequence ID" value="NZ_CACSAS010000001.1"/>
</dbReference>
<dbReference type="AlphaFoldDB" id="A0A5S9PXG0"/>
<dbReference type="EMBL" id="CACSAS010000001">
    <property type="protein sequence ID" value="CAA0109326.1"/>
    <property type="molecule type" value="Genomic_DNA"/>
</dbReference>
<dbReference type="Gene3D" id="3.40.190.10">
    <property type="entry name" value="Periplasmic binding protein-like II"/>
    <property type="match status" value="2"/>
</dbReference>
<dbReference type="InterPro" id="IPR006311">
    <property type="entry name" value="TAT_signal"/>
</dbReference>
<comment type="subcellular location">
    <subcellularLocation>
        <location evidence="1">Periplasm</location>
    </subcellularLocation>
</comment>
<dbReference type="PRINTS" id="PR00909">
    <property type="entry name" value="SPERMDNBNDNG"/>
</dbReference>
<gene>
    <name evidence="5" type="primary">potF</name>
    <name evidence="5" type="ORF">STARVERO_03718</name>
</gene>
<dbReference type="GO" id="GO:0015846">
    <property type="term" value="P:polyamine transport"/>
    <property type="evidence" value="ECO:0007669"/>
    <property type="project" value="InterPro"/>
</dbReference>
<evidence type="ECO:0000256" key="4">
    <source>
        <dbReference type="ARBA" id="ARBA00022764"/>
    </source>
</evidence>
<keyword evidence="6" id="KW-1185">Reference proteome</keyword>
<keyword evidence="2" id="KW-0813">Transport</keyword>
<sequence length="391" mass="42935">MVDTPKGRPFGRANLLRNDVLSRRDFLGTSLALGAGVAAGATLGAWPGPAHAAVGGDLKIMAWEGFTLDNELKAWREANKVQVDAAIISTQDDVHAKLIGSNPVRLDLAEYSQGFERFYVDELKIVKPLDIARLPNFTAANIYPEFYEAPTWYWDKTHFALPWIWGLNALVYNPAMTKPITTYKDLLAPELKGKVTFCDDTIATWPMIARLAGFGPKFPNLTKEEMKTAFEGLGPYRDQCRVFGSSNGDVISLFASGEIAACFSVWSGTPVETAKRGVKTIYAVPAEGAVMWCDAWFMPISAQNIDTAYAFMNEAVAAKAQAEVAKAVTGGAVNKHAPALMDADTRALFDYGNLPEVFRKSPLQGQPPRTSDTYATYDEWTQAWTDFKSSF</sequence>
<dbReference type="InterPro" id="IPR001188">
    <property type="entry name" value="Sperm_putr-bd"/>
</dbReference>
<evidence type="ECO:0000313" key="5">
    <source>
        <dbReference type="EMBL" id="CAA0109326.1"/>
    </source>
</evidence>
<dbReference type="PROSITE" id="PS51318">
    <property type="entry name" value="TAT"/>
    <property type="match status" value="1"/>
</dbReference>
<evidence type="ECO:0000256" key="1">
    <source>
        <dbReference type="ARBA" id="ARBA00004418"/>
    </source>
</evidence>
<evidence type="ECO:0000256" key="2">
    <source>
        <dbReference type="ARBA" id="ARBA00022448"/>
    </source>
</evidence>
<dbReference type="Proteomes" id="UP000433050">
    <property type="component" value="Unassembled WGS sequence"/>
</dbReference>
<proteinExistence type="predicted"/>
<dbReference type="GO" id="GO:0042597">
    <property type="term" value="C:periplasmic space"/>
    <property type="evidence" value="ECO:0007669"/>
    <property type="project" value="UniProtKB-SubCell"/>
</dbReference>
<dbReference type="Pfam" id="PF13416">
    <property type="entry name" value="SBP_bac_8"/>
    <property type="match status" value="1"/>
</dbReference>
<name>A0A5S9PXG0_9HYPH</name>
<organism evidence="5 6">
    <name type="scientific">Starkeya nomas</name>
    <dbReference type="NCBI Taxonomy" id="2666134"/>
    <lineage>
        <taxon>Bacteria</taxon>
        <taxon>Pseudomonadati</taxon>
        <taxon>Pseudomonadota</taxon>
        <taxon>Alphaproteobacteria</taxon>
        <taxon>Hyphomicrobiales</taxon>
        <taxon>Xanthobacteraceae</taxon>
        <taxon>Starkeya</taxon>
    </lineage>
</organism>
<dbReference type="InterPro" id="IPR006059">
    <property type="entry name" value="SBP"/>
</dbReference>
<evidence type="ECO:0000256" key="3">
    <source>
        <dbReference type="ARBA" id="ARBA00022729"/>
    </source>
</evidence>
<dbReference type="PANTHER" id="PTHR30222">
    <property type="entry name" value="SPERMIDINE/PUTRESCINE-BINDING PERIPLASMIC PROTEIN"/>
    <property type="match status" value="1"/>
</dbReference>
<keyword evidence="4" id="KW-0574">Periplasm</keyword>
<keyword evidence="3" id="KW-0732">Signal</keyword>
<evidence type="ECO:0000313" key="6">
    <source>
        <dbReference type="Proteomes" id="UP000433050"/>
    </source>
</evidence>
<dbReference type="GO" id="GO:0019808">
    <property type="term" value="F:polyamine binding"/>
    <property type="evidence" value="ECO:0007669"/>
    <property type="project" value="InterPro"/>
</dbReference>